<dbReference type="PROSITE" id="PS51186">
    <property type="entry name" value="GNAT"/>
    <property type="match status" value="1"/>
</dbReference>
<keyword evidence="8" id="KW-0689">Ribosomal protein</keyword>
<feature type="domain" description="N-acetyltransferase" evidence="7">
    <location>
        <begin position="2"/>
        <end position="147"/>
    </location>
</feature>
<dbReference type="NCBIfam" id="TIGR01575">
    <property type="entry name" value="rimI"/>
    <property type="match status" value="1"/>
</dbReference>
<keyword evidence="9" id="KW-1185">Reference proteome</keyword>
<dbReference type="InterPro" id="IPR016181">
    <property type="entry name" value="Acyl_CoA_acyltransferase"/>
</dbReference>
<dbReference type="Proteomes" id="UP001589758">
    <property type="component" value="Unassembled WGS sequence"/>
</dbReference>
<dbReference type="NCBIfam" id="NF007025">
    <property type="entry name" value="PRK09491.1"/>
    <property type="match status" value="1"/>
</dbReference>
<protein>
    <recommendedName>
        <fullName evidence="5 6">[Ribosomal protein bS18]-alanine N-acetyltransferase</fullName>
        <ecNumber evidence="5 6">2.3.1.266</ecNumber>
    </recommendedName>
</protein>
<dbReference type="CDD" id="cd04301">
    <property type="entry name" value="NAT_SF"/>
    <property type="match status" value="1"/>
</dbReference>
<dbReference type="GO" id="GO:0005840">
    <property type="term" value="C:ribosome"/>
    <property type="evidence" value="ECO:0007669"/>
    <property type="project" value="UniProtKB-KW"/>
</dbReference>
<feature type="binding site" evidence="5">
    <location>
        <begin position="69"/>
        <end position="71"/>
    </location>
    <ligand>
        <name>acetyl-CoA</name>
        <dbReference type="ChEBI" id="CHEBI:57288"/>
    </ligand>
</feature>
<comment type="subcellular location">
    <subcellularLocation>
        <location evidence="5 6">Cytoplasm</location>
    </subcellularLocation>
</comment>
<evidence type="ECO:0000256" key="6">
    <source>
        <dbReference type="RuleBase" id="RU363094"/>
    </source>
</evidence>
<comment type="function">
    <text evidence="5 6">Acetylates the N-terminal alanine of ribosomal protein bS18.</text>
</comment>
<feature type="active site" description="Proton acceptor" evidence="5">
    <location>
        <position position="103"/>
    </location>
</feature>
<dbReference type="EC" id="2.3.1.266" evidence="5 6"/>
<evidence type="ECO:0000256" key="5">
    <source>
        <dbReference type="HAMAP-Rule" id="MF_02210"/>
    </source>
</evidence>
<feature type="active site" description="Proton donor" evidence="5">
    <location>
        <position position="115"/>
    </location>
</feature>
<dbReference type="EMBL" id="JBHLXE010000076">
    <property type="protein sequence ID" value="MFC0179817.1"/>
    <property type="molecule type" value="Genomic_DNA"/>
</dbReference>
<evidence type="ECO:0000256" key="3">
    <source>
        <dbReference type="ARBA" id="ARBA00022679"/>
    </source>
</evidence>
<keyword evidence="2 5" id="KW-0963">Cytoplasm</keyword>
<comment type="similarity">
    <text evidence="1 5 6">Belongs to the acetyltransferase family. RimI subfamily.</text>
</comment>
<gene>
    <name evidence="5 8" type="primary">rimI</name>
    <name evidence="8" type="ORF">ACFFIT_06915</name>
</gene>
<evidence type="ECO:0000256" key="1">
    <source>
        <dbReference type="ARBA" id="ARBA00005395"/>
    </source>
</evidence>
<keyword evidence="3 5" id="KW-0808">Transferase</keyword>
<keyword evidence="4 5" id="KW-0012">Acyltransferase</keyword>
<dbReference type="PANTHER" id="PTHR43420">
    <property type="entry name" value="ACETYLTRANSFERASE"/>
    <property type="match status" value="1"/>
</dbReference>
<comment type="catalytic activity">
    <reaction evidence="5 6">
        <text>N-terminal L-alanyl-[ribosomal protein bS18] + acetyl-CoA = N-terminal N(alpha)-acetyl-L-alanyl-[ribosomal protein bS18] + CoA + H(+)</text>
        <dbReference type="Rhea" id="RHEA:43756"/>
        <dbReference type="Rhea" id="RHEA-COMP:10676"/>
        <dbReference type="Rhea" id="RHEA-COMP:10677"/>
        <dbReference type="ChEBI" id="CHEBI:15378"/>
        <dbReference type="ChEBI" id="CHEBI:57287"/>
        <dbReference type="ChEBI" id="CHEBI:57288"/>
        <dbReference type="ChEBI" id="CHEBI:64718"/>
        <dbReference type="ChEBI" id="CHEBI:83683"/>
        <dbReference type="EC" id="2.3.1.266"/>
    </reaction>
</comment>
<reference evidence="8 9" key="1">
    <citation type="submission" date="2024-09" db="EMBL/GenBank/DDBJ databases">
        <authorList>
            <person name="Sun Q."/>
            <person name="Mori K."/>
        </authorList>
    </citation>
    <scope>NUCLEOTIDE SEQUENCE [LARGE SCALE GENOMIC DNA]</scope>
    <source>
        <strain evidence="8 9">CCM 8545</strain>
    </source>
</reference>
<name>A0ABV6CB23_9GAMM</name>
<organism evidence="8 9">
    <name type="scientific">Thorsellia kenyensis</name>
    <dbReference type="NCBI Taxonomy" id="1549888"/>
    <lineage>
        <taxon>Bacteria</taxon>
        <taxon>Pseudomonadati</taxon>
        <taxon>Pseudomonadota</taxon>
        <taxon>Gammaproteobacteria</taxon>
        <taxon>Enterobacterales</taxon>
        <taxon>Thorselliaceae</taxon>
        <taxon>Thorsellia</taxon>
    </lineage>
</organism>
<accession>A0ABV6CB23</accession>
<evidence type="ECO:0000256" key="4">
    <source>
        <dbReference type="ARBA" id="ARBA00023315"/>
    </source>
</evidence>
<feature type="binding site" evidence="5">
    <location>
        <position position="108"/>
    </location>
    <ligand>
        <name>acetyl-CoA</name>
        <dbReference type="ChEBI" id="CHEBI:57288"/>
    </ligand>
</feature>
<dbReference type="Pfam" id="PF00583">
    <property type="entry name" value="Acetyltransf_1"/>
    <property type="match status" value="1"/>
</dbReference>
<dbReference type="InterPro" id="IPR000182">
    <property type="entry name" value="GNAT_dom"/>
</dbReference>
<dbReference type="SUPFAM" id="SSF55729">
    <property type="entry name" value="Acyl-CoA N-acyltransferases (Nat)"/>
    <property type="match status" value="1"/>
</dbReference>
<feature type="binding site" evidence="5">
    <location>
        <begin position="77"/>
        <end position="82"/>
    </location>
    <ligand>
        <name>acetyl-CoA</name>
        <dbReference type="ChEBI" id="CHEBI:57288"/>
    </ligand>
</feature>
<dbReference type="GO" id="GO:0008999">
    <property type="term" value="F:protein-N-terminal-alanine acetyltransferase activity"/>
    <property type="evidence" value="ECO:0007669"/>
    <property type="project" value="UniProtKB-EC"/>
</dbReference>
<proteinExistence type="inferred from homology"/>
<dbReference type="PANTHER" id="PTHR43420:SF44">
    <property type="entry name" value="ACETYLTRANSFERASE YPEA"/>
    <property type="match status" value="1"/>
</dbReference>
<evidence type="ECO:0000313" key="8">
    <source>
        <dbReference type="EMBL" id="MFC0179817.1"/>
    </source>
</evidence>
<dbReference type="InterPro" id="IPR050680">
    <property type="entry name" value="YpeA/RimI_acetyltransf"/>
</dbReference>
<sequence>MPTIKPFDLSLIEEAYKIEQQSHLFPWPKNIFESNFGLRYANFVIFKQNNLAGFCICQTVVDEATLFNIAISPEMQRKGLGELLLSHLINELETVGIKTLWLEVRKSNKNAIKLYEKMGFATVTQRVDYYPTHNGREDALVMAFSISF</sequence>
<evidence type="ECO:0000313" key="9">
    <source>
        <dbReference type="Proteomes" id="UP001589758"/>
    </source>
</evidence>
<dbReference type="RefSeq" id="WP_385876922.1">
    <property type="nucleotide sequence ID" value="NZ_JBHLXE010000076.1"/>
</dbReference>
<dbReference type="HAMAP" id="MF_02210">
    <property type="entry name" value="RimI"/>
    <property type="match status" value="1"/>
</dbReference>
<dbReference type="Gene3D" id="3.40.630.30">
    <property type="match status" value="1"/>
</dbReference>
<keyword evidence="8" id="KW-0687">Ribonucleoprotein</keyword>
<dbReference type="InterPro" id="IPR043690">
    <property type="entry name" value="RimI"/>
</dbReference>
<evidence type="ECO:0000256" key="2">
    <source>
        <dbReference type="ARBA" id="ARBA00022490"/>
    </source>
</evidence>
<comment type="caution">
    <text evidence="8">The sequence shown here is derived from an EMBL/GenBank/DDBJ whole genome shotgun (WGS) entry which is preliminary data.</text>
</comment>
<dbReference type="InterPro" id="IPR006464">
    <property type="entry name" value="AcTrfase_RimI/Ard1"/>
</dbReference>
<evidence type="ECO:0000259" key="7">
    <source>
        <dbReference type="PROSITE" id="PS51186"/>
    </source>
</evidence>